<dbReference type="PANTHER" id="PTHR46599">
    <property type="entry name" value="PIGGYBAC TRANSPOSABLE ELEMENT-DERIVED PROTEIN 4"/>
    <property type="match status" value="1"/>
</dbReference>
<proteinExistence type="predicted"/>
<evidence type="ECO:0000313" key="2">
    <source>
        <dbReference type="EMBL" id="WAR27304.1"/>
    </source>
</evidence>
<feature type="domain" description="PiggyBac transposable element-derived protein" evidence="1">
    <location>
        <begin position="33"/>
        <end position="217"/>
    </location>
</feature>
<dbReference type="PANTHER" id="PTHR46599:SF2">
    <property type="entry name" value="PIGGYBAC TRANSPOSABLE ELEMENT-DERIVED PROTEIN 4-LIKE"/>
    <property type="match status" value="1"/>
</dbReference>
<dbReference type="Pfam" id="PF13843">
    <property type="entry name" value="DDE_Tnp_1_7"/>
    <property type="match status" value="1"/>
</dbReference>
<organism evidence="2 3">
    <name type="scientific">Mya arenaria</name>
    <name type="common">Soft-shell clam</name>
    <dbReference type="NCBI Taxonomy" id="6604"/>
    <lineage>
        <taxon>Eukaryota</taxon>
        <taxon>Metazoa</taxon>
        <taxon>Spiralia</taxon>
        <taxon>Lophotrochozoa</taxon>
        <taxon>Mollusca</taxon>
        <taxon>Bivalvia</taxon>
        <taxon>Autobranchia</taxon>
        <taxon>Heteroconchia</taxon>
        <taxon>Euheterodonta</taxon>
        <taxon>Imparidentia</taxon>
        <taxon>Neoheterodontei</taxon>
        <taxon>Myida</taxon>
        <taxon>Myoidea</taxon>
        <taxon>Myidae</taxon>
        <taxon>Mya</taxon>
    </lineage>
</organism>
<dbReference type="InterPro" id="IPR029526">
    <property type="entry name" value="PGBD"/>
</dbReference>
<keyword evidence="3" id="KW-1185">Reference proteome</keyword>
<accession>A0ABY7G234</accession>
<dbReference type="EMBL" id="CP111026">
    <property type="protein sequence ID" value="WAR27304.1"/>
    <property type="molecule type" value="Genomic_DNA"/>
</dbReference>
<gene>
    <name evidence="2" type="ORF">MAR_013008</name>
</gene>
<evidence type="ECO:0000259" key="1">
    <source>
        <dbReference type="Pfam" id="PF13843"/>
    </source>
</evidence>
<name>A0ABY7G234_MYAAR</name>
<evidence type="ECO:0000313" key="3">
    <source>
        <dbReference type="Proteomes" id="UP001164746"/>
    </source>
</evidence>
<protein>
    <submittedName>
        <fullName evidence="2">PGBD4-like protein</fullName>
    </submittedName>
</protein>
<reference evidence="2" key="1">
    <citation type="submission" date="2022-11" db="EMBL/GenBank/DDBJ databases">
        <title>Centuries of genome instability and evolution in soft-shell clam transmissible cancer (bioRxiv).</title>
        <authorList>
            <person name="Hart S.F.M."/>
            <person name="Yonemitsu M.A."/>
            <person name="Giersch R.M."/>
            <person name="Beal B.F."/>
            <person name="Arriagada G."/>
            <person name="Davis B.W."/>
            <person name="Ostrander E.A."/>
            <person name="Goff S.P."/>
            <person name="Metzger M.J."/>
        </authorList>
    </citation>
    <scope>NUCLEOTIDE SEQUENCE</scope>
    <source>
        <strain evidence="2">MELC-2E11</strain>
        <tissue evidence="2">Siphon/mantle</tissue>
    </source>
</reference>
<dbReference type="Proteomes" id="UP001164746">
    <property type="component" value="Chromosome 15"/>
</dbReference>
<sequence length="227" mass="25773">MGFGSSSNQLGIDDFHGEPGPQLPDDFDTVTATPLEYFLLIFPVQLIQALVAHTNAYSVWKIAQNGPDDRWDDVTFAEMRAFLGINILMGISQLPHTEMYWSTNPFFGNAGVQRVMTCNRFQKISQYFHASDRSAEVGRGLPGYDKLYKVRSVMDVLLGTFRRYYTLSRVVAVDEAMVKYTGRLSFRQYMPAKPIKRGIKVWMLCDSANGYLAKLEMFLVFVGFVDT</sequence>